<dbReference type="InterPro" id="IPR050493">
    <property type="entry name" value="FAD-dep_Monooxygenase_BioMet"/>
</dbReference>
<evidence type="ECO:0000256" key="1">
    <source>
        <dbReference type="ARBA" id="ARBA00001974"/>
    </source>
</evidence>
<dbReference type="STRING" id="1208324.P73_2927"/>
<sequence>MLIGQDVAVLGAGVAGLAVARALALRGAKVTLYEQAPRIAEVGAGLQITPNGARVLAALGLDAAAQAMRSEGVRLADGRTGREVLSLDFAAARPGADFLLMHRADLIGLLEAGLRDLGVAVHLSHEVAEVREEAAGVDLVFAAGGTRRHEIVLGADGVKSRLRPRLNGPEEPFFTGQTAWRATVPALGTEPAVAVVHMEAGRHVVSYPLRGGRLMNIVAVEERAEWREEGWNHPGEPDDLRRRFNGFCPEVTGLLSRVSDVSRWGLFRHPVAARWHSRRSALLGDAAHPTLPFLAQGANMALEDAWVLAECLATLPLEQALPVYQARRRDRVLRVIGAANANARNYHLKGVPRLFGHAALRLAGQLAPRQAVERFGWLYDHDVTAG</sequence>
<keyword evidence="4" id="KW-0560">Oxidoreductase</keyword>
<dbReference type="InterPro" id="IPR002938">
    <property type="entry name" value="FAD-bd"/>
</dbReference>
<dbReference type="Pfam" id="PF01494">
    <property type="entry name" value="FAD_binding_3"/>
    <property type="match status" value="1"/>
</dbReference>
<dbReference type="SUPFAM" id="SSF54373">
    <property type="entry name" value="FAD-linked reductases, C-terminal domain"/>
    <property type="match status" value="1"/>
</dbReference>
<dbReference type="KEGG" id="cid:P73_2927"/>
<organism evidence="7 8">
    <name type="scientific">Celeribacter indicus</name>
    <dbReference type="NCBI Taxonomy" id="1208324"/>
    <lineage>
        <taxon>Bacteria</taxon>
        <taxon>Pseudomonadati</taxon>
        <taxon>Pseudomonadota</taxon>
        <taxon>Alphaproteobacteria</taxon>
        <taxon>Rhodobacterales</taxon>
        <taxon>Roseobacteraceae</taxon>
        <taxon>Celeribacter</taxon>
    </lineage>
</organism>
<dbReference type="RefSeq" id="WP_043870155.1">
    <property type="nucleotide sequence ID" value="NZ_CP004393.1"/>
</dbReference>
<dbReference type="PRINTS" id="PR00420">
    <property type="entry name" value="RNGMNOXGNASE"/>
</dbReference>
<evidence type="ECO:0000313" key="7">
    <source>
        <dbReference type="EMBL" id="AJE47642.1"/>
    </source>
</evidence>
<dbReference type="PANTHER" id="PTHR13789:SF318">
    <property type="entry name" value="GERANYLGERANYL DIPHOSPHATE REDUCTASE"/>
    <property type="match status" value="1"/>
</dbReference>
<dbReference type="SUPFAM" id="SSF51905">
    <property type="entry name" value="FAD/NAD(P)-binding domain"/>
    <property type="match status" value="1"/>
</dbReference>
<gene>
    <name evidence="7" type="ORF">P73_2927</name>
</gene>
<keyword evidence="8" id="KW-1185">Reference proteome</keyword>
<name>A0A0B5E5M2_9RHOB</name>
<dbReference type="Gene3D" id="3.50.50.60">
    <property type="entry name" value="FAD/NAD(P)-binding domain"/>
    <property type="match status" value="1"/>
</dbReference>
<protein>
    <submittedName>
        <fullName evidence="7">FAD-binding monooxygenase</fullName>
    </submittedName>
</protein>
<evidence type="ECO:0000313" key="8">
    <source>
        <dbReference type="Proteomes" id="UP000031521"/>
    </source>
</evidence>
<keyword evidence="2" id="KW-0285">Flavoprotein</keyword>
<dbReference type="EMBL" id="CP004393">
    <property type="protein sequence ID" value="AJE47642.1"/>
    <property type="molecule type" value="Genomic_DNA"/>
</dbReference>
<feature type="domain" description="FAD-binding" evidence="6">
    <location>
        <begin position="6"/>
        <end position="335"/>
    </location>
</feature>
<evidence type="ECO:0000259" key="6">
    <source>
        <dbReference type="Pfam" id="PF01494"/>
    </source>
</evidence>
<evidence type="ECO:0000256" key="2">
    <source>
        <dbReference type="ARBA" id="ARBA00022630"/>
    </source>
</evidence>
<proteinExistence type="predicted"/>
<dbReference type="GO" id="GO:0004497">
    <property type="term" value="F:monooxygenase activity"/>
    <property type="evidence" value="ECO:0007669"/>
    <property type="project" value="UniProtKB-KW"/>
</dbReference>
<evidence type="ECO:0000256" key="4">
    <source>
        <dbReference type="ARBA" id="ARBA00023002"/>
    </source>
</evidence>
<dbReference type="Proteomes" id="UP000031521">
    <property type="component" value="Chromosome"/>
</dbReference>
<evidence type="ECO:0000256" key="5">
    <source>
        <dbReference type="ARBA" id="ARBA00023033"/>
    </source>
</evidence>
<keyword evidence="5 7" id="KW-0503">Monooxygenase</keyword>
<comment type="cofactor">
    <cofactor evidence="1">
        <name>FAD</name>
        <dbReference type="ChEBI" id="CHEBI:57692"/>
    </cofactor>
</comment>
<dbReference type="PANTHER" id="PTHR13789">
    <property type="entry name" value="MONOOXYGENASE"/>
    <property type="match status" value="1"/>
</dbReference>
<dbReference type="HOGENOM" id="CLU_009665_19_5_5"/>
<keyword evidence="3" id="KW-0274">FAD</keyword>
<dbReference type="OrthoDB" id="4230779at2"/>
<accession>A0A0B5E5M2</accession>
<evidence type="ECO:0000256" key="3">
    <source>
        <dbReference type="ARBA" id="ARBA00022827"/>
    </source>
</evidence>
<reference evidence="7 8" key="1">
    <citation type="journal article" date="2014" name="Int. J. Syst. Evol. Microbiol.">
        <title>Celeribacter indicus sp. nov., a polycyclic aromatic hydrocarbon-degrading bacterium from deep-sea sediment and reclassification of Huaishuia halophila as Celeribacter halophilus comb. nov.</title>
        <authorList>
            <person name="Lai Q."/>
            <person name="Cao J."/>
            <person name="Yuan J."/>
            <person name="Li F."/>
            <person name="Shao Z."/>
        </authorList>
    </citation>
    <scope>NUCLEOTIDE SEQUENCE [LARGE SCALE GENOMIC DNA]</scope>
    <source>
        <strain evidence="7">P73</strain>
    </source>
</reference>
<dbReference type="GO" id="GO:0071949">
    <property type="term" value="F:FAD binding"/>
    <property type="evidence" value="ECO:0007669"/>
    <property type="project" value="InterPro"/>
</dbReference>
<dbReference type="InterPro" id="IPR036188">
    <property type="entry name" value="FAD/NAD-bd_sf"/>
</dbReference>
<dbReference type="AlphaFoldDB" id="A0A0B5E5M2"/>